<dbReference type="AlphaFoldDB" id="A0A413MD95"/>
<dbReference type="Gene3D" id="3.40.50.1000">
    <property type="entry name" value="HAD superfamily/HAD-like"/>
    <property type="match status" value="1"/>
</dbReference>
<proteinExistence type="predicted"/>
<accession>A0A413MD95</accession>
<sequence length="162" mass="18298">MKLEFGRDFPVEKFRNDFKSIVWQNIRQYGMPVKNGVYQLIQYLEVNNIRYAVATSNDRAMALELLEAADLRGVFEYMVCGDEVEHGKPFPDIYQKAADMLGVNIKHTLVIEDSYNGIRAGHAAGASVIMVPDLVQPTDEIRQMTDYVVSDLGKVVSCISNF</sequence>
<dbReference type="InterPro" id="IPR023214">
    <property type="entry name" value="HAD_sf"/>
</dbReference>
<dbReference type="InterPro" id="IPR041492">
    <property type="entry name" value="HAD_2"/>
</dbReference>
<dbReference type="SUPFAM" id="SSF56784">
    <property type="entry name" value="HAD-like"/>
    <property type="match status" value="1"/>
</dbReference>
<evidence type="ECO:0000313" key="1">
    <source>
        <dbReference type="EMBL" id="RGZ19364.1"/>
    </source>
</evidence>
<gene>
    <name evidence="1" type="ORF">DXA03_04880</name>
</gene>
<dbReference type="PANTHER" id="PTHR18901:SF38">
    <property type="entry name" value="PSEUDOURIDINE-5'-PHOSPHATASE"/>
    <property type="match status" value="1"/>
</dbReference>
<dbReference type="Pfam" id="PF13419">
    <property type="entry name" value="HAD_2"/>
    <property type="match status" value="1"/>
</dbReference>
<dbReference type="NCBIfam" id="TIGR01509">
    <property type="entry name" value="HAD-SF-IA-v3"/>
    <property type="match status" value="1"/>
</dbReference>
<protein>
    <submittedName>
        <fullName evidence="1">HAD family hydrolase</fullName>
    </submittedName>
</protein>
<name>A0A413MD95_9FIRM</name>
<reference evidence="1 2" key="1">
    <citation type="submission" date="2018-08" db="EMBL/GenBank/DDBJ databases">
        <title>A genome reference for cultivated species of the human gut microbiota.</title>
        <authorList>
            <person name="Zou Y."/>
            <person name="Xue W."/>
            <person name="Luo G."/>
        </authorList>
    </citation>
    <scope>NUCLEOTIDE SEQUENCE [LARGE SCALE GENOMIC DNA]</scope>
    <source>
        <strain evidence="1 2">AM54-25XD</strain>
    </source>
</reference>
<dbReference type="Proteomes" id="UP000285209">
    <property type="component" value="Unassembled WGS sequence"/>
</dbReference>
<keyword evidence="1" id="KW-0378">Hydrolase</keyword>
<dbReference type="InterPro" id="IPR006439">
    <property type="entry name" value="HAD-SF_hydro_IA"/>
</dbReference>
<evidence type="ECO:0000313" key="2">
    <source>
        <dbReference type="Proteomes" id="UP000285209"/>
    </source>
</evidence>
<dbReference type="EMBL" id="QSDV01000004">
    <property type="protein sequence ID" value="RGZ19364.1"/>
    <property type="molecule type" value="Genomic_DNA"/>
</dbReference>
<organism evidence="1 2">
    <name type="scientific">Agathobacter rectalis</name>
    <dbReference type="NCBI Taxonomy" id="39491"/>
    <lineage>
        <taxon>Bacteria</taxon>
        <taxon>Bacillati</taxon>
        <taxon>Bacillota</taxon>
        <taxon>Clostridia</taxon>
        <taxon>Lachnospirales</taxon>
        <taxon>Lachnospiraceae</taxon>
        <taxon>Agathobacter</taxon>
    </lineage>
</organism>
<dbReference type="CDD" id="cd07505">
    <property type="entry name" value="HAD_BPGM-like"/>
    <property type="match status" value="1"/>
</dbReference>
<dbReference type="InterPro" id="IPR036412">
    <property type="entry name" value="HAD-like_sf"/>
</dbReference>
<dbReference type="NCBIfam" id="TIGR01549">
    <property type="entry name" value="HAD-SF-IA-v1"/>
    <property type="match status" value="1"/>
</dbReference>
<comment type="caution">
    <text evidence="1">The sequence shown here is derived from an EMBL/GenBank/DDBJ whole genome shotgun (WGS) entry which is preliminary data.</text>
</comment>
<dbReference type="PANTHER" id="PTHR18901">
    <property type="entry name" value="2-DEOXYGLUCOSE-6-PHOSPHATE PHOSPHATASE 2"/>
    <property type="match status" value="1"/>
</dbReference>
<dbReference type="GO" id="GO:0016787">
    <property type="term" value="F:hydrolase activity"/>
    <property type="evidence" value="ECO:0007669"/>
    <property type="project" value="UniProtKB-KW"/>
</dbReference>